<gene>
    <name evidence="2" type="ORF">NP233_g11240</name>
</gene>
<name>A0AAD5VIW2_9AGAR</name>
<reference evidence="2" key="1">
    <citation type="submission" date="2022-07" db="EMBL/GenBank/DDBJ databases">
        <title>Genome Sequence of Leucocoprinus birnbaumii.</title>
        <authorList>
            <person name="Buettner E."/>
        </authorList>
    </citation>
    <scope>NUCLEOTIDE SEQUENCE</scope>
    <source>
        <strain evidence="2">VT141</strain>
    </source>
</reference>
<evidence type="ECO:0000313" key="2">
    <source>
        <dbReference type="EMBL" id="KAJ3559532.1"/>
    </source>
</evidence>
<feature type="compositionally biased region" description="Basic and acidic residues" evidence="1">
    <location>
        <begin position="386"/>
        <end position="399"/>
    </location>
</feature>
<feature type="region of interest" description="Disordered" evidence="1">
    <location>
        <begin position="198"/>
        <end position="224"/>
    </location>
</feature>
<feature type="compositionally biased region" description="Polar residues" evidence="1">
    <location>
        <begin position="212"/>
        <end position="224"/>
    </location>
</feature>
<dbReference type="Proteomes" id="UP001213000">
    <property type="component" value="Unassembled WGS sequence"/>
</dbReference>
<feature type="region of interest" description="Disordered" evidence="1">
    <location>
        <begin position="372"/>
        <end position="423"/>
    </location>
</feature>
<protein>
    <submittedName>
        <fullName evidence="2">Uncharacterized protein</fullName>
    </submittedName>
</protein>
<comment type="caution">
    <text evidence="2">The sequence shown here is derived from an EMBL/GenBank/DDBJ whole genome shotgun (WGS) entry which is preliminary data.</text>
</comment>
<dbReference type="EMBL" id="JANIEX010001299">
    <property type="protein sequence ID" value="KAJ3559532.1"/>
    <property type="molecule type" value="Genomic_DNA"/>
</dbReference>
<evidence type="ECO:0000313" key="3">
    <source>
        <dbReference type="Proteomes" id="UP001213000"/>
    </source>
</evidence>
<dbReference type="AlphaFoldDB" id="A0AAD5VIW2"/>
<evidence type="ECO:0000256" key="1">
    <source>
        <dbReference type="SAM" id="MobiDB-lite"/>
    </source>
</evidence>
<proteinExistence type="predicted"/>
<accession>A0AAD5VIW2</accession>
<sequence length="423" mass="46673">MSNKHSTVSVAYSHLSAMESCLLAACNLPNAVTEVLVRSIPRGDQGNPCPRVGSNENSEQFVDGNGEELIVQFPAQNKPAIEADAFFKGKAVFELAPLHLLPDELKEEIPYEAIKTSTWAFVLLKHLVSQTENYRTRNVARNQRPFVMAFYRDNSSSDGTYMTLPVVTSPIFLLPRKQSASMPDTSFSLDNLGGEDIDAVVGPSQKRKKPSHSSLNAGSTPASQYRGTYPSYEAAEVVALDVRDHNRTLLHPGLYRTAFKDHNIVFIEVQFRLWTIAPNPPHVMHGAQHYQVVLRKLWLLPSSVPLFSMITESSLTVNNDYERMDRESFSEPSSVSDRKITDIVRYSDTIKPGELKNASSLSAIQTKTPVTSSTVVRRKTRAQAKVVDKKGKGKGKESDLVGEVLTNEEGVGQAGGSENAHVD</sequence>
<organism evidence="2 3">
    <name type="scientific">Leucocoprinus birnbaumii</name>
    <dbReference type="NCBI Taxonomy" id="56174"/>
    <lineage>
        <taxon>Eukaryota</taxon>
        <taxon>Fungi</taxon>
        <taxon>Dikarya</taxon>
        <taxon>Basidiomycota</taxon>
        <taxon>Agaricomycotina</taxon>
        <taxon>Agaricomycetes</taxon>
        <taxon>Agaricomycetidae</taxon>
        <taxon>Agaricales</taxon>
        <taxon>Agaricineae</taxon>
        <taxon>Agaricaceae</taxon>
        <taxon>Leucocoprinus</taxon>
    </lineage>
</organism>
<keyword evidence="3" id="KW-1185">Reference proteome</keyword>